<dbReference type="GO" id="GO:0016747">
    <property type="term" value="F:acyltransferase activity, transferring groups other than amino-acyl groups"/>
    <property type="evidence" value="ECO:0007669"/>
    <property type="project" value="InterPro"/>
</dbReference>
<gene>
    <name evidence="2" type="ORF">QQS21_011898</name>
</gene>
<dbReference type="EMBL" id="JASWJB010000441">
    <property type="protein sequence ID" value="KAK2590425.1"/>
    <property type="molecule type" value="Genomic_DNA"/>
</dbReference>
<dbReference type="AlphaFoldDB" id="A0AAJ0CCJ2"/>
<reference evidence="2" key="1">
    <citation type="submission" date="2023-06" db="EMBL/GenBank/DDBJ databases">
        <title>Conoideocrella luteorostrata (Hypocreales: Clavicipitaceae), a potential biocontrol fungus for elongate hemlock scale in United States Christmas tree production areas.</title>
        <authorList>
            <person name="Barrett H."/>
            <person name="Lovett B."/>
            <person name="Macias A.M."/>
            <person name="Stajich J.E."/>
            <person name="Kasson M.T."/>
        </authorList>
    </citation>
    <scope>NUCLEOTIDE SEQUENCE</scope>
    <source>
        <strain evidence="2">ARSEF 14590</strain>
    </source>
</reference>
<dbReference type="Pfam" id="PF13302">
    <property type="entry name" value="Acetyltransf_3"/>
    <property type="match status" value="1"/>
</dbReference>
<dbReference type="PROSITE" id="PS51186">
    <property type="entry name" value="GNAT"/>
    <property type="match status" value="1"/>
</dbReference>
<proteinExistence type="predicted"/>
<dbReference type="CDD" id="cd04301">
    <property type="entry name" value="NAT_SF"/>
    <property type="match status" value="1"/>
</dbReference>
<feature type="domain" description="N-acetyltransferase" evidence="1">
    <location>
        <begin position="22"/>
        <end position="214"/>
    </location>
</feature>
<organism evidence="2 3">
    <name type="scientific">Conoideocrella luteorostrata</name>
    <dbReference type="NCBI Taxonomy" id="1105319"/>
    <lineage>
        <taxon>Eukaryota</taxon>
        <taxon>Fungi</taxon>
        <taxon>Dikarya</taxon>
        <taxon>Ascomycota</taxon>
        <taxon>Pezizomycotina</taxon>
        <taxon>Sordariomycetes</taxon>
        <taxon>Hypocreomycetidae</taxon>
        <taxon>Hypocreales</taxon>
        <taxon>Clavicipitaceae</taxon>
        <taxon>Conoideocrella</taxon>
    </lineage>
</organism>
<evidence type="ECO:0000259" key="1">
    <source>
        <dbReference type="PROSITE" id="PS51186"/>
    </source>
</evidence>
<dbReference type="SUPFAM" id="SSF55729">
    <property type="entry name" value="Acyl-CoA N-acyltransferases (Nat)"/>
    <property type="match status" value="1"/>
</dbReference>
<dbReference type="InterPro" id="IPR000182">
    <property type="entry name" value="GNAT_dom"/>
</dbReference>
<comment type="caution">
    <text evidence="2">The sequence shown here is derived from an EMBL/GenBank/DDBJ whole genome shotgun (WGS) entry which is preliminary data.</text>
</comment>
<sequence>MPSETLRADHLHTHLGSKTKPIVLRTIQSQDAPSHSAILNASFPPSDPSSKGISVQRSRELIEAQRASAAVPTVLSPDGLVVSGPGRVNMVVVLRAEDGQEGDVVIGLGGFGAIKDWERDGKKIRAGDVGVVIAEEYRGEGYALEAMKMAIDWAFTPVKHGGPQMDLVTVTTLANNTAMLRLTDEKLGLKGKGVLRDAEFGDPAGEMYYELTAEEWDTQ</sequence>
<name>A0AAJ0CCJ2_9HYPO</name>
<protein>
    <recommendedName>
        <fullName evidence="1">N-acetyltransferase domain-containing protein</fullName>
    </recommendedName>
</protein>
<accession>A0AAJ0CCJ2</accession>
<evidence type="ECO:0000313" key="2">
    <source>
        <dbReference type="EMBL" id="KAK2590425.1"/>
    </source>
</evidence>
<dbReference type="Gene3D" id="3.40.630.30">
    <property type="match status" value="1"/>
</dbReference>
<evidence type="ECO:0000313" key="3">
    <source>
        <dbReference type="Proteomes" id="UP001251528"/>
    </source>
</evidence>
<dbReference type="Proteomes" id="UP001251528">
    <property type="component" value="Unassembled WGS sequence"/>
</dbReference>
<dbReference type="InterPro" id="IPR016181">
    <property type="entry name" value="Acyl_CoA_acyltransferase"/>
</dbReference>
<keyword evidence="3" id="KW-1185">Reference proteome</keyword>